<dbReference type="PROSITE" id="PS50893">
    <property type="entry name" value="ABC_TRANSPORTER_2"/>
    <property type="match status" value="1"/>
</dbReference>
<sequence length="226" mass="24523">MSQTLLLAKDIIKTFRNGEQETCVLKGIDLTLTQGKMIALQGASGSGKSTLLNILGLLMRPTSGELRLLDHALTGLSDGSLSSYRNRHLGFVFQYHNLLPDFTALENVAFPAAAPAGRLTGDIRKRALELLDKVGLSDRSHFLASQLSGGQKQRVAIARSLINNPKLVFADEPTGNLDQDSAKQVMALLRDINRNDNTTFLISTHDNSVAANCDEIVRIIDGKIAN</sequence>
<dbReference type="PROSITE" id="PS00211">
    <property type="entry name" value="ABC_TRANSPORTER_1"/>
    <property type="match status" value="1"/>
</dbReference>
<dbReference type="GO" id="GO:0022857">
    <property type="term" value="F:transmembrane transporter activity"/>
    <property type="evidence" value="ECO:0007669"/>
    <property type="project" value="UniProtKB-ARBA"/>
</dbReference>
<evidence type="ECO:0000313" key="6">
    <source>
        <dbReference type="EMBL" id="ETX11141.1"/>
    </source>
</evidence>
<dbReference type="InterPro" id="IPR017911">
    <property type="entry name" value="MacB-like_ATP-bd"/>
</dbReference>
<evidence type="ECO:0000256" key="4">
    <source>
        <dbReference type="ARBA" id="ARBA00038388"/>
    </source>
</evidence>
<keyword evidence="7" id="KW-1185">Reference proteome</keyword>
<dbReference type="CDD" id="cd03255">
    <property type="entry name" value="ABC_MJ0796_LolCDE_FtsE"/>
    <property type="match status" value="1"/>
</dbReference>
<evidence type="ECO:0000313" key="7">
    <source>
        <dbReference type="Proteomes" id="UP000054058"/>
    </source>
</evidence>
<comment type="caution">
    <text evidence="6">The sequence shown here is derived from an EMBL/GenBank/DDBJ whole genome shotgun (WGS) entry which is preliminary data.</text>
</comment>
<dbReference type="InterPro" id="IPR003593">
    <property type="entry name" value="AAA+_ATPase"/>
</dbReference>
<dbReference type="GO" id="GO:0016887">
    <property type="term" value="F:ATP hydrolysis activity"/>
    <property type="evidence" value="ECO:0007669"/>
    <property type="project" value="InterPro"/>
</dbReference>
<gene>
    <name evidence="6" type="primary">lolD</name>
    <name evidence="6" type="ORF">MUS1_12285</name>
</gene>
<accession>X7E7H2</accession>
<evidence type="ECO:0000256" key="1">
    <source>
        <dbReference type="ARBA" id="ARBA00022448"/>
    </source>
</evidence>
<dbReference type="GO" id="GO:0005524">
    <property type="term" value="F:ATP binding"/>
    <property type="evidence" value="ECO:0007669"/>
    <property type="project" value="UniProtKB-KW"/>
</dbReference>
<evidence type="ECO:0000259" key="5">
    <source>
        <dbReference type="PROSITE" id="PS50893"/>
    </source>
</evidence>
<dbReference type="PANTHER" id="PTHR42798">
    <property type="entry name" value="LIPOPROTEIN-RELEASING SYSTEM ATP-BINDING PROTEIN LOLD"/>
    <property type="match status" value="1"/>
</dbReference>
<evidence type="ECO:0000256" key="3">
    <source>
        <dbReference type="ARBA" id="ARBA00022840"/>
    </source>
</evidence>
<comment type="similarity">
    <text evidence="4">Belongs to the ABC transporter superfamily. Macrolide exporter (TC 3.A.1.122) family.</text>
</comment>
<feature type="domain" description="ABC transporter" evidence="5">
    <location>
        <begin position="6"/>
        <end position="225"/>
    </location>
</feature>
<keyword evidence="3 6" id="KW-0067">ATP-binding</keyword>
<dbReference type="STRING" id="1122207.MUS1_12285"/>
<organism evidence="6 7">
    <name type="scientific">Marinomonas ushuaiensis DSM 15871</name>
    <dbReference type="NCBI Taxonomy" id="1122207"/>
    <lineage>
        <taxon>Bacteria</taxon>
        <taxon>Pseudomonadati</taxon>
        <taxon>Pseudomonadota</taxon>
        <taxon>Gammaproteobacteria</taxon>
        <taxon>Oceanospirillales</taxon>
        <taxon>Oceanospirillaceae</taxon>
        <taxon>Marinomonas</taxon>
    </lineage>
</organism>
<dbReference type="SMART" id="SM00382">
    <property type="entry name" value="AAA"/>
    <property type="match status" value="1"/>
</dbReference>
<dbReference type="EMBL" id="JAMB01000005">
    <property type="protein sequence ID" value="ETX11141.1"/>
    <property type="molecule type" value="Genomic_DNA"/>
</dbReference>
<dbReference type="AlphaFoldDB" id="X7E7H2"/>
<dbReference type="RefSeq" id="WP_036160844.1">
    <property type="nucleotide sequence ID" value="NZ_JAMB01000005.1"/>
</dbReference>
<protein>
    <submittedName>
        <fullName evidence="6">Peptide ABC transporter ATP-binding protein</fullName>
    </submittedName>
</protein>
<keyword evidence="1" id="KW-0813">Transport</keyword>
<dbReference type="Proteomes" id="UP000054058">
    <property type="component" value="Unassembled WGS sequence"/>
</dbReference>
<evidence type="ECO:0000256" key="2">
    <source>
        <dbReference type="ARBA" id="ARBA00022741"/>
    </source>
</evidence>
<dbReference type="SUPFAM" id="SSF52540">
    <property type="entry name" value="P-loop containing nucleoside triphosphate hydrolases"/>
    <property type="match status" value="1"/>
</dbReference>
<dbReference type="eggNOG" id="COG1136">
    <property type="taxonomic scope" value="Bacteria"/>
</dbReference>
<keyword evidence="2" id="KW-0547">Nucleotide-binding</keyword>
<dbReference type="Gene3D" id="3.40.50.300">
    <property type="entry name" value="P-loop containing nucleotide triphosphate hydrolases"/>
    <property type="match status" value="1"/>
</dbReference>
<dbReference type="PATRIC" id="fig|1122207.3.peg.1592"/>
<proteinExistence type="inferred from homology"/>
<dbReference type="FunFam" id="3.40.50.300:FF:000032">
    <property type="entry name" value="Export ABC transporter ATP-binding protein"/>
    <property type="match status" value="1"/>
</dbReference>
<dbReference type="PANTHER" id="PTHR42798:SF2">
    <property type="entry name" value="ABC TRANSPORTER ATP-BINDING PROTEIN MG467-RELATED"/>
    <property type="match status" value="1"/>
</dbReference>
<dbReference type="InterPro" id="IPR027417">
    <property type="entry name" value="P-loop_NTPase"/>
</dbReference>
<dbReference type="Pfam" id="PF00005">
    <property type="entry name" value="ABC_tran"/>
    <property type="match status" value="1"/>
</dbReference>
<reference evidence="6 7" key="1">
    <citation type="submission" date="2014-01" db="EMBL/GenBank/DDBJ databases">
        <title>Marinomonas ushuaiensis DSM 15871 Genome Sequencing.</title>
        <authorList>
            <person name="Lai Q."/>
            <person name="Shao Z.S."/>
        </authorList>
    </citation>
    <scope>NUCLEOTIDE SEQUENCE [LARGE SCALE GENOMIC DNA]</scope>
    <source>
        <strain evidence="6 7">DSM 15871</strain>
    </source>
</reference>
<name>X7E7H2_9GAMM</name>
<dbReference type="OrthoDB" id="9802264at2"/>
<dbReference type="InterPro" id="IPR003439">
    <property type="entry name" value="ABC_transporter-like_ATP-bd"/>
</dbReference>
<dbReference type="GO" id="GO:1902495">
    <property type="term" value="C:transmembrane transporter complex"/>
    <property type="evidence" value="ECO:0007669"/>
    <property type="project" value="UniProtKB-ARBA"/>
</dbReference>
<dbReference type="InterPro" id="IPR017871">
    <property type="entry name" value="ABC_transporter-like_CS"/>
</dbReference>